<dbReference type="GO" id="GO:0005886">
    <property type="term" value="C:plasma membrane"/>
    <property type="evidence" value="ECO:0007669"/>
    <property type="project" value="TreeGrafter"/>
</dbReference>
<proteinExistence type="evidence at transcript level"/>
<name>A0A6F9DQ76_9ASCI</name>
<accession>A0A6F9DQ76</accession>
<dbReference type="InterPro" id="IPR008271">
    <property type="entry name" value="Ser/Thr_kinase_AS"/>
</dbReference>
<feature type="binding site" evidence="3">
    <location>
        <position position="56"/>
    </location>
    <ligand>
        <name>ATP</name>
        <dbReference type="ChEBI" id="CHEBI:30616"/>
    </ligand>
</feature>
<keyword evidence="1 3" id="KW-0547">Nucleotide-binding</keyword>
<dbReference type="GO" id="GO:0004672">
    <property type="term" value="F:protein kinase activity"/>
    <property type="evidence" value="ECO:0007669"/>
    <property type="project" value="InterPro"/>
</dbReference>
<sequence length="550" mass="62136">MEMEVDVSGVSQRAKFYKASNLVTSRFRDKFFIGNGRNGAVRKCLIKESNQVVAAKCFNICSGGDEFDSKLNGFLTEINSLVRIEHENVVQVIGWTKWKTNVAIILEYVEGNNLKCCLHNNSIEMSWENRTKVVYQLVLALKYLHNYQPGRGLRHGDIKPENIIVTHDLVLKLADFGAANIIRATGLSTSTSEVPSSRQCTILYAAPETTNITVLADMYSFAIVVYEVITKILPFSEYEVSDGLLFAMKNNGTKPQKGLKEIRQQMVSEVMQSMFDTLYHIMKSCWDVDPNKRWSANDVVDYLEKNSIEIIELNAEQDSDEACKPTTKNKLRNMVELSSFTAPFEECPISINQVFPSVEEPEHCFGFSALIPESNKFRCGNRILYSLDGSFEKGLLWHTTVYPTTNTNITGFTEKVDLEGNRVASDWFEADRAIFRTFTGVSDIQPLSIPSEKLIFGSPKSVIFALRNDNLLLHDYTCLECEAESLHIKTGVLKRALNYSYISGLAVDKTARTSLLQFASVLADKFGKSNVCYVSFSRNDKQWKTYMMNP</sequence>
<dbReference type="GO" id="GO:0005524">
    <property type="term" value="F:ATP binding"/>
    <property type="evidence" value="ECO:0007669"/>
    <property type="project" value="UniProtKB-UniRule"/>
</dbReference>
<evidence type="ECO:0000256" key="1">
    <source>
        <dbReference type="ARBA" id="ARBA00022741"/>
    </source>
</evidence>
<dbReference type="InterPro" id="IPR017441">
    <property type="entry name" value="Protein_kinase_ATP_BS"/>
</dbReference>
<keyword evidence="5" id="KW-0808">Transferase</keyword>
<keyword evidence="5" id="KW-0418">Kinase</keyword>
<dbReference type="EMBL" id="LR789735">
    <property type="protein sequence ID" value="CAB3265597.1"/>
    <property type="molecule type" value="mRNA"/>
</dbReference>
<dbReference type="PROSITE" id="PS00107">
    <property type="entry name" value="PROTEIN_KINASE_ATP"/>
    <property type="match status" value="1"/>
</dbReference>
<dbReference type="InterPro" id="IPR000719">
    <property type="entry name" value="Prot_kinase_dom"/>
</dbReference>
<reference evidence="5" key="1">
    <citation type="submission" date="2020-04" db="EMBL/GenBank/DDBJ databases">
        <authorList>
            <person name="Neveu A P."/>
        </authorList>
    </citation>
    <scope>NUCLEOTIDE SEQUENCE</scope>
    <source>
        <tissue evidence="5">Whole embryo</tissue>
    </source>
</reference>
<dbReference type="PANTHER" id="PTHR27001">
    <property type="entry name" value="OS01G0253100 PROTEIN"/>
    <property type="match status" value="1"/>
</dbReference>
<dbReference type="PROSITE" id="PS50011">
    <property type="entry name" value="PROTEIN_KINASE_DOM"/>
    <property type="match status" value="1"/>
</dbReference>
<keyword evidence="5" id="KW-0675">Receptor</keyword>
<dbReference type="Pfam" id="PF00069">
    <property type="entry name" value="Pkinase"/>
    <property type="match status" value="1"/>
</dbReference>
<dbReference type="CDD" id="cd00180">
    <property type="entry name" value="PKc"/>
    <property type="match status" value="1"/>
</dbReference>
<evidence type="ECO:0000256" key="3">
    <source>
        <dbReference type="PROSITE-ProRule" id="PRU10141"/>
    </source>
</evidence>
<evidence type="ECO:0000259" key="4">
    <source>
        <dbReference type="PROSITE" id="PS50011"/>
    </source>
</evidence>
<keyword evidence="2 3" id="KW-0067">ATP-binding</keyword>
<dbReference type="PANTHER" id="PTHR27001:SF931">
    <property type="entry name" value="OS11G0664100 PROTEIN"/>
    <property type="match status" value="1"/>
</dbReference>
<dbReference type="AlphaFoldDB" id="A0A6F9DQ76"/>
<dbReference type="PROSITE" id="PS00108">
    <property type="entry name" value="PROTEIN_KINASE_ST"/>
    <property type="match status" value="1"/>
</dbReference>
<evidence type="ECO:0000313" key="5">
    <source>
        <dbReference type="EMBL" id="CAB3265597.1"/>
    </source>
</evidence>
<gene>
    <name evidence="5" type="primary">Ripk1-004</name>
</gene>
<organism evidence="5">
    <name type="scientific">Phallusia mammillata</name>
    <dbReference type="NCBI Taxonomy" id="59560"/>
    <lineage>
        <taxon>Eukaryota</taxon>
        <taxon>Metazoa</taxon>
        <taxon>Chordata</taxon>
        <taxon>Tunicata</taxon>
        <taxon>Ascidiacea</taxon>
        <taxon>Phlebobranchia</taxon>
        <taxon>Ascidiidae</taxon>
        <taxon>Phallusia</taxon>
    </lineage>
</organism>
<dbReference type="SUPFAM" id="SSF56112">
    <property type="entry name" value="Protein kinase-like (PK-like)"/>
    <property type="match status" value="1"/>
</dbReference>
<dbReference type="SMART" id="SM00220">
    <property type="entry name" value="S_TKc"/>
    <property type="match status" value="1"/>
</dbReference>
<feature type="domain" description="Protein kinase" evidence="4">
    <location>
        <begin position="27"/>
        <end position="303"/>
    </location>
</feature>
<dbReference type="Gene3D" id="1.10.510.10">
    <property type="entry name" value="Transferase(Phosphotransferase) domain 1"/>
    <property type="match status" value="1"/>
</dbReference>
<evidence type="ECO:0000256" key="2">
    <source>
        <dbReference type="ARBA" id="ARBA00022840"/>
    </source>
</evidence>
<protein>
    <submittedName>
        <fullName evidence="5">Receptor-interacting serine/threonine-protein kinase 1-like</fullName>
    </submittedName>
</protein>
<dbReference type="InterPro" id="IPR011009">
    <property type="entry name" value="Kinase-like_dom_sf"/>
</dbReference>